<evidence type="ECO:0000313" key="2">
    <source>
        <dbReference type="Proteomes" id="UP000031668"/>
    </source>
</evidence>
<accession>A0A0C2IM91</accession>
<dbReference type="AlphaFoldDB" id="A0A0C2IM91"/>
<name>A0A0C2IM91_THEKT</name>
<keyword evidence="2" id="KW-1185">Reference proteome</keyword>
<protein>
    <submittedName>
        <fullName evidence="1">Uncharacterized protein</fullName>
    </submittedName>
</protein>
<reference evidence="1 2" key="1">
    <citation type="journal article" date="2014" name="Genome Biol. Evol.">
        <title>The genome of the myxosporean Thelohanellus kitauei shows adaptations to nutrient acquisition within its fish host.</title>
        <authorList>
            <person name="Yang Y."/>
            <person name="Xiong J."/>
            <person name="Zhou Z."/>
            <person name="Huo F."/>
            <person name="Miao W."/>
            <person name="Ran C."/>
            <person name="Liu Y."/>
            <person name="Zhang J."/>
            <person name="Feng J."/>
            <person name="Wang M."/>
            <person name="Wang M."/>
            <person name="Wang L."/>
            <person name="Yao B."/>
        </authorList>
    </citation>
    <scope>NUCLEOTIDE SEQUENCE [LARGE SCALE GENOMIC DNA]</scope>
    <source>
        <strain evidence="1">Wuqing</strain>
    </source>
</reference>
<gene>
    <name evidence="1" type="ORF">RF11_15998</name>
</gene>
<sequence>MFEQSVIIDGYIDGDSMKLVNEGFIVIYEKHISMILAHDIEVASTLLLIDVTGMCSNIHMTGLDVFQGLRWLNCHDFSWLKIFHNARASVSPNDNICIYQVHAYLLMLHRNMHQGPPH</sequence>
<evidence type="ECO:0000313" key="1">
    <source>
        <dbReference type="EMBL" id="KII66539.1"/>
    </source>
</evidence>
<comment type="caution">
    <text evidence="1">The sequence shown here is derived from an EMBL/GenBank/DDBJ whole genome shotgun (WGS) entry which is preliminary data.</text>
</comment>
<proteinExistence type="predicted"/>
<organism evidence="1 2">
    <name type="scientific">Thelohanellus kitauei</name>
    <name type="common">Myxosporean</name>
    <dbReference type="NCBI Taxonomy" id="669202"/>
    <lineage>
        <taxon>Eukaryota</taxon>
        <taxon>Metazoa</taxon>
        <taxon>Cnidaria</taxon>
        <taxon>Myxozoa</taxon>
        <taxon>Myxosporea</taxon>
        <taxon>Bivalvulida</taxon>
        <taxon>Platysporina</taxon>
        <taxon>Myxobolidae</taxon>
        <taxon>Thelohanellus</taxon>
    </lineage>
</organism>
<dbReference type="EMBL" id="JWZT01003512">
    <property type="protein sequence ID" value="KII66539.1"/>
    <property type="molecule type" value="Genomic_DNA"/>
</dbReference>
<dbReference type="Proteomes" id="UP000031668">
    <property type="component" value="Unassembled WGS sequence"/>
</dbReference>